<protein>
    <submittedName>
        <fullName evidence="4">8-oxo-dGTP pyrophosphatase MutT (NUDIX family)</fullName>
    </submittedName>
</protein>
<keyword evidence="2" id="KW-0378">Hydrolase</keyword>
<gene>
    <name evidence="4" type="ORF">HDA44_002517</name>
</gene>
<evidence type="ECO:0000313" key="5">
    <source>
        <dbReference type="Proteomes" id="UP000558997"/>
    </source>
</evidence>
<dbReference type="PROSITE" id="PS51462">
    <property type="entry name" value="NUDIX"/>
    <property type="match status" value="1"/>
</dbReference>
<dbReference type="GO" id="GO:0016787">
    <property type="term" value="F:hydrolase activity"/>
    <property type="evidence" value="ECO:0007669"/>
    <property type="project" value="UniProtKB-KW"/>
</dbReference>
<evidence type="ECO:0000256" key="2">
    <source>
        <dbReference type="ARBA" id="ARBA00022801"/>
    </source>
</evidence>
<dbReference type="Pfam" id="PF00293">
    <property type="entry name" value="NUDIX"/>
    <property type="match status" value="1"/>
</dbReference>
<dbReference type="EMBL" id="JACHNF010000001">
    <property type="protein sequence ID" value="MBB5979176.1"/>
    <property type="molecule type" value="Genomic_DNA"/>
</dbReference>
<dbReference type="PANTHER" id="PTHR43046">
    <property type="entry name" value="GDP-MANNOSE MANNOSYL HYDROLASE"/>
    <property type="match status" value="1"/>
</dbReference>
<evidence type="ECO:0000256" key="1">
    <source>
        <dbReference type="ARBA" id="ARBA00001946"/>
    </source>
</evidence>
<organism evidence="4 5">
    <name type="scientific">Kribbella solani</name>
    <dbReference type="NCBI Taxonomy" id="236067"/>
    <lineage>
        <taxon>Bacteria</taxon>
        <taxon>Bacillati</taxon>
        <taxon>Actinomycetota</taxon>
        <taxon>Actinomycetes</taxon>
        <taxon>Propionibacteriales</taxon>
        <taxon>Kribbellaceae</taxon>
        <taxon>Kribbella</taxon>
    </lineage>
</organism>
<reference evidence="4 5" key="1">
    <citation type="submission" date="2020-08" db="EMBL/GenBank/DDBJ databases">
        <title>Sequencing the genomes of 1000 actinobacteria strains.</title>
        <authorList>
            <person name="Klenk H.-P."/>
        </authorList>
    </citation>
    <scope>NUCLEOTIDE SEQUENCE [LARGE SCALE GENOMIC DNA]</scope>
    <source>
        <strain evidence="4 5">DSM 17294</strain>
    </source>
</reference>
<accession>A0A841DQY0</accession>
<evidence type="ECO:0000259" key="3">
    <source>
        <dbReference type="PROSITE" id="PS51462"/>
    </source>
</evidence>
<name>A0A841DQY0_9ACTN</name>
<dbReference type="Proteomes" id="UP000558997">
    <property type="component" value="Unassembled WGS sequence"/>
</dbReference>
<dbReference type="PANTHER" id="PTHR43046:SF2">
    <property type="entry name" value="8-OXO-DGTP DIPHOSPHATASE-RELATED"/>
    <property type="match status" value="1"/>
</dbReference>
<dbReference type="AlphaFoldDB" id="A0A841DQY0"/>
<evidence type="ECO:0000313" key="4">
    <source>
        <dbReference type="EMBL" id="MBB5979176.1"/>
    </source>
</evidence>
<dbReference type="Gene3D" id="3.90.79.10">
    <property type="entry name" value="Nucleoside Triphosphate Pyrophosphohydrolase"/>
    <property type="match status" value="1"/>
</dbReference>
<dbReference type="InterPro" id="IPR000086">
    <property type="entry name" value="NUDIX_hydrolase_dom"/>
</dbReference>
<keyword evidence="5" id="KW-1185">Reference proteome</keyword>
<dbReference type="SUPFAM" id="SSF55811">
    <property type="entry name" value="Nudix"/>
    <property type="match status" value="1"/>
</dbReference>
<proteinExistence type="predicted"/>
<comment type="caution">
    <text evidence="4">The sequence shown here is derived from an EMBL/GenBank/DDBJ whole genome shotgun (WGS) entry which is preliminary data.</text>
</comment>
<feature type="domain" description="Nudix hydrolase" evidence="3">
    <location>
        <begin position="36"/>
        <end position="166"/>
    </location>
</feature>
<dbReference type="RefSeq" id="WP_184833986.1">
    <property type="nucleotide sequence ID" value="NZ_BAAAVN010000001.1"/>
</dbReference>
<dbReference type="InterPro" id="IPR015797">
    <property type="entry name" value="NUDIX_hydrolase-like_dom_sf"/>
</dbReference>
<comment type="cofactor">
    <cofactor evidence="1">
        <name>Mg(2+)</name>
        <dbReference type="ChEBI" id="CHEBI:18420"/>
    </cofactor>
</comment>
<sequence length="184" mass="19459">MSWPRLNAARTSPDHRPLPVLRYTVGKKSVLFEVPQLRLGAVAAVLDGGRLLLTKRTDNGEWCLAGGAVEPGVRPAEAAEREAYEETGLSVRVTGLIGVYSNPDVVVVYPDGKRVQVVGMVFKAEVVAGEAGCSAEVSESGWFTSEEAAELVVVAGHRPVLPAVFSGQPCFDPSVADEAAEDQG</sequence>